<dbReference type="PANTHER" id="PTHR13217">
    <property type="entry name" value="PLECKSTRIN HOMOLOGY DOMAIN-CONTAINING FAMILY G MEMBER 7"/>
    <property type="match status" value="1"/>
</dbReference>
<organism evidence="2 3">
    <name type="scientific">Cichlidogyrus casuarinus</name>
    <dbReference type="NCBI Taxonomy" id="1844966"/>
    <lineage>
        <taxon>Eukaryota</taxon>
        <taxon>Metazoa</taxon>
        <taxon>Spiralia</taxon>
        <taxon>Lophotrochozoa</taxon>
        <taxon>Platyhelminthes</taxon>
        <taxon>Monogenea</taxon>
        <taxon>Monopisthocotylea</taxon>
        <taxon>Dactylogyridea</taxon>
        <taxon>Ancyrocephalidae</taxon>
        <taxon>Cichlidogyrus</taxon>
    </lineage>
</organism>
<dbReference type="PANTHER" id="PTHR13217:SF11">
    <property type="entry name" value="PLECKSTRIN HOMOLOGY DOMAIN-CONTAINING FAMILY G MEMBER 5"/>
    <property type="match status" value="1"/>
</dbReference>
<dbReference type="InterPro" id="IPR000219">
    <property type="entry name" value="DH_dom"/>
</dbReference>
<keyword evidence="3" id="KW-1185">Reference proteome</keyword>
<accession>A0ABD2PUS7</accession>
<reference evidence="2 3" key="1">
    <citation type="submission" date="2024-11" db="EMBL/GenBank/DDBJ databases">
        <title>Adaptive evolution of stress response genes in parasites aligns with host niche diversity.</title>
        <authorList>
            <person name="Hahn C."/>
            <person name="Resl P."/>
        </authorList>
    </citation>
    <scope>NUCLEOTIDE SEQUENCE [LARGE SCALE GENOMIC DNA]</scope>
    <source>
        <strain evidence="2">EGGRZ-B1_66</strain>
        <tissue evidence="2">Body</tissue>
    </source>
</reference>
<feature type="domain" description="DH" evidence="1">
    <location>
        <begin position="171"/>
        <end position="359"/>
    </location>
</feature>
<gene>
    <name evidence="2" type="primary">PLEKHG5_2</name>
    <name evidence="2" type="ORF">Ciccas_010201</name>
</gene>
<dbReference type="EMBL" id="JBJKFK010002360">
    <property type="protein sequence ID" value="KAL3311222.1"/>
    <property type="molecule type" value="Genomic_DNA"/>
</dbReference>
<evidence type="ECO:0000259" key="1">
    <source>
        <dbReference type="PROSITE" id="PS50010"/>
    </source>
</evidence>
<proteinExistence type="predicted"/>
<name>A0ABD2PUS7_9PLAT</name>
<dbReference type="SUPFAM" id="SSF48065">
    <property type="entry name" value="DBL homology domain (DH-domain)"/>
    <property type="match status" value="1"/>
</dbReference>
<dbReference type="AlphaFoldDB" id="A0ABD2PUS7"/>
<evidence type="ECO:0000313" key="2">
    <source>
        <dbReference type="EMBL" id="KAL3311222.1"/>
    </source>
</evidence>
<dbReference type="PROSITE" id="PS50010">
    <property type="entry name" value="DH_2"/>
    <property type="match status" value="1"/>
</dbReference>
<dbReference type="InterPro" id="IPR035899">
    <property type="entry name" value="DBL_dom_sf"/>
</dbReference>
<comment type="caution">
    <text evidence="2">The sequence shown here is derived from an EMBL/GenBank/DDBJ whole genome shotgun (WGS) entry which is preliminary data.</text>
</comment>
<dbReference type="SMART" id="SM00325">
    <property type="entry name" value="RhoGEF"/>
    <property type="match status" value="1"/>
</dbReference>
<protein>
    <submittedName>
        <fullName evidence="2">Pleckstrin y domain containing, G (With RhoGef domain) member</fullName>
    </submittedName>
</protein>
<sequence length="359" mass="40970">MSCLVPPLNAVECHKLAKEIRWEYILLDFNLKVPLRKPRRATFANPFAAKNSSESLSEYSLMCRGHSSGDVLSNVNLSGRCLHERGLSNSTPLFQLQTPSEMGQDNIGNLSHCLEHFSTKGLPKPFSEVIYSSLFDSSASKPIPQDQLISIKPKVEDSITNYEALSMKEKRQQAAIWELVETESSYLKHLKAIIDVSGQVKMLLDNIPMTVFFEIKKDFLPEADPALIFSNLEHVYAANLLLWMQSFRPLIDKIQRTGGVIDPSPLKPGFMELGNIFRPYKRFCIDQSRCRTYTQKLEQENAGFNTYLSWCNGYDKETRESLLDLMAKPFQRLTKYRGILESIRKNCNEESHLADLDTM</sequence>
<dbReference type="InterPro" id="IPR040181">
    <property type="entry name" value="PKHG5/7"/>
</dbReference>
<evidence type="ECO:0000313" key="3">
    <source>
        <dbReference type="Proteomes" id="UP001626550"/>
    </source>
</evidence>
<dbReference type="Pfam" id="PF00621">
    <property type="entry name" value="RhoGEF"/>
    <property type="match status" value="1"/>
</dbReference>
<feature type="non-terminal residue" evidence="2">
    <location>
        <position position="359"/>
    </location>
</feature>
<dbReference type="Proteomes" id="UP001626550">
    <property type="component" value="Unassembled WGS sequence"/>
</dbReference>
<dbReference type="Gene3D" id="1.20.900.10">
    <property type="entry name" value="Dbl homology (DH) domain"/>
    <property type="match status" value="1"/>
</dbReference>